<comment type="catalytic activity">
    <reaction evidence="23">
        <text>butanoyl-CoA + H2O = S-butanoyl-4'-phosphopantetheine + adenosine 3',5'-bisphosphate + 2 H(+)</text>
        <dbReference type="Rhea" id="RHEA:49976"/>
        <dbReference type="ChEBI" id="CHEBI:15377"/>
        <dbReference type="ChEBI" id="CHEBI:15378"/>
        <dbReference type="ChEBI" id="CHEBI:57371"/>
        <dbReference type="ChEBI" id="CHEBI:58343"/>
        <dbReference type="ChEBI" id="CHEBI:132011"/>
    </reaction>
    <physiologicalReaction direction="left-to-right" evidence="23">
        <dbReference type="Rhea" id="RHEA:49977"/>
    </physiologicalReaction>
</comment>
<evidence type="ECO:0000256" key="4">
    <source>
        <dbReference type="ARBA" id="ARBA00006506"/>
    </source>
</evidence>
<evidence type="ECO:0000256" key="15">
    <source>
        <dbReference type="ARBA" id="ARBA00047369"/>
    </source>
</evidence>
<evidence type="ECO:0000256" key="3">
    <source>
        <dbReference type="ARBA" id="ARBA00004275"/>
    </source>
</evidence>
<keyword evidence="6" id="KW-0479">Metal-binding</keyword>
<dbReference type="InterPro" id="IPR015797">
    <property type="entry name" value="NUDIX_hydrolase-like_dom_sf"/>
</dbReference>
<evidence type="ECO:0000256" key="6">
    <source>
        <dbReference type="ARBA" id="ARBA00022723"/>
    </source>
</evidence>
<comment type="catalytic activity">
    <reaction evidence="20">
        <text>succinyl-CoA + H2O = succinyl-4'-phosphopantetheine + adenosine 3',5'-bisphosphate + 2 H(+)</text>
        <dbReference type="Rhea" id="RHEA:67472"/>
        <dbReference type="ChEBI" id="CHEBI:15377"/>
        <dbReference type="ChEBI" id="CHEBI:15378"/>
        <dbReference type="ChEBI" id="CHEBI:57292"/>
        <dbReference type="ChEBI" id="CHEBI:58343"/>
        <dbReference type="ChEBI" id="CHEBI:172364"/>
    </reaction>
    <physiologicalReaction direction="left-to-right" evidence="20">
        <dbReference type="Rhea" id="RHEA:67473"/>
    </physiologicalReaction>
</comment>
<comment type="catalytic activity">
    <reaction evidence="22">
        <text>choloyl-CoA + H2O = S-choloyl-4'-phosphopantetheine + adenosine 3',5'-bisphosphate + 2 H(+)</text>
        <dbReference type="Rhea" id="RHEA:50036"/>
        <dbReference type="ChEBI" id="CHEBI:15377"/>
        <dbReference type="ChEBI" id="CHEBI:15378"/>
        <dbReference type="ChEBI" id="CHEBI:57373"/>
        <dbReference type="ChEBI" id="CHEBI:58343"/>
        <dbReference type="ChEBI" id="CHEBI:132020"/>
    </reaction>
    <physiologicalReaction direction="left-to-right" evidence="22">
        <dbReference type="Rhea" id="RHEA:50037"/>
    </physiologicalReaction>
</comment>
<keyword evidence="10" id="KW-0576">Peroxisome</keyword>
<evidence type="ECO:0000256" key="2">
    <source>
        <dbReference type="ARBA" id="ARBA00001946"/>
    </source>
</evidence>
<evidence type="ECO:0000256" key="27">
    <source>
        <dbReference type="ARBA" id="ARBA00059426"/>
    </source>
</evidence>
<comment type="subunit">
    <text evidence="5">Monomer.</text>
</comment>
<evidence type="ECO:0000256" key="18">
    <source>
        <dbReference type="ARBA" id="ARBA00047666"/>
    </source>
</evidence>
<dbReference type="AlphaFoldDB" id="A0A9B0TAS7"/>
<protein>
    <recommendedName>
        <fullName evidence="28">Peroxisomal coenzyme A diphosphatase NUDT7</fullName>
        <ecNumber evidence="13">3.6.1.77</ecNumber>
    </recommendedName>
    <alternativeName>
        <fullName evidence="29">Nucleoside diphosphate-linked moiety X motif 7</fullName>
    </alternativeName>
</protein>
<dbReference type="SUPFAM" id="SSF55811">
    <property type="entry name" value="Nudix"/>
    <property type="match status" value="1"/>
</dbReference>
<evidence type="ECO:0000256" key="24">
    <source>
        <dbReference type="ARBA" id="ARBA00050371"/>
    </source>
</evidence>
<evidence type="ECO:0000256" key="23">
    <source>
        <dbReference type="ARBA" id="ARBA00049284"/>
    </source>
</evidence>
<accession>A0A9B0TAS7</accession>
<dbReference type="OrthoDB" id="206213at2759"/>
<sequence>MDATCQGPVNMVQNCSGFPSAIQQAQLLLTSKAWLEAPPSPVRPALSRSPRPPPPSPAPVLLSPAPDLLRMPFGPACPSEELRASQVTLPRPLSPPGRPPGPDRGEDRNALGADGHSGLFAVTLASSCPAQALFTFPDPESKDWPPVYDFYCGLLLPLGLSLKGTLDPARPCSRRASYLQSRLINDAKARLKKHDVGTKFSHLLPNKCSVLVPLLAKEGKFHLLFTQRSEKLRRSPGEVCFPGGKFEPADVDEVATALREAQEEVGLRPHQVEVVCCLVPQIFEAKMLITPVVGIIDEDFQAQPNPDEVKDVFLVPLAYFLHPLVYHQKYVTSSGYRVLIHCFEYTNPENGVTYHIRGLTAKLAVLLALIILEKRPTFEVEFDLHDLLSSSEESLLKVHKHVMNKL</sequence>
<comment type="cofactor">
    <cofactor evidence="1">
        <name>Mn(2+)</name>
        <dbReference type="ChEBI" id="CHEBI:29035"/>
    </cofactor>
</comment>
<evidence type="ECO:0000256" key="12">
    <source>
        <dbReference type="ARBA" id="ARBA00044908"/>
    </source>
</evidence>
<comment type="cofactor">
    <cofactor evidence="2">
        <name>Mg(2+)</name>
        <dbReference type="ChEBI" id="CHEBI:18420"/>
    </cofactor>
</comment>
<comment type="catalytic activity">
    <reaction evidence="14">
        <text>octanoyl-CoA + H2O = S-octanoyl-4'-phosphopantetheine + adenosine 3',5'-bisphosphate + 2 H(+)</text>
        <dbReference type="Rhea" id="RHEA:50016"/>
        <dbReference type="ChEBI" id="CHEBI:15377"/>
        <dbReference type="ChEBI" id="CHEBI:15378"/>
        <dbReference type="ChEBI" id="CHEBI:57386"/>
        <dbReference type="ChEBI" id="CHEBI:58343"/>
        <dbReference type="ChEBI" id="CHEBI:132013"/>
    </reaction>
    <physiologicalReaction direction="left-to-right" evidence="14">
        <dbReference type="Rhea" id="RHEA:50017"/>
    </physiologicalReaction>
</comment>
<dbReference type="GeneID" id="102841817"/>
<evidence type="ECO:0000256" key="8">
    <source>
        <dbReference type="ARBA" id="ARBA00022842"/>
    </source>
</evidence>
<comment type="catalytic activity">
    <reaction evidence="21">
        <text>a 5'-end CoA-ribonucleoside in mRNA + H2O = a 5'-end phospho-adenosine-phospho-ribonucleoside in mRNA + (R)-4'-phosphopantetheine + 2 H(+)</text>
        <dbReference type="Rhea" id="RHEA:67592"/>
        <dbReference type="Rhea" id="RHEA-COMP:15719"/>
        <dbReference type="Rhea" id="RHEA-COMP:17276"/>
        <dbReference type="ChEBI" id="CHEBI:15377"/>
        <dbReference type="ChEBI" id="CHEBI:15378"/>
        <dbReference type="ChEBI" id="CHEBI:61723"/>
        <dbReference type="ChEBI" id="CHEBI:144051"/>
        <dbReference type="ChEBI" id="CHEBI:172371"/>
    </reaction>
    <physiologicalReaction direction="left-to-right" evidence="21">
        <dbReference type="Rhea" id="RHEA:67593"/>
    </physiologicalReaction>
</comment>
<keyword evidence="7" id="KW-0378">Hydrolase</keyword>
<evidence type="ECO:0000256" key="21">
    <source>
        <dbReference type="ARBA" id="ARBA00048667"/>
    </source>
</evidence>
<comment type="catalytic activity">
    <reaction evidence="18">
        <text>propanoyl-CoA + H2O = propanoyl-4'-phosphopantetheine + adenosine 3',5'-bisphosphate + 2 H(+)</text>
        <dbReference type="Rhea" id="RHEA:67464"/>
        <dbReference type="ChEBI" id="CHEBI:15377"/>
        <dbReference type="ChEBI" id="CHEBI:15378"/>
        <dbReference type="ChEBI" id="CHEBI:57392"/>
        <dbReference type="ChEBI" id="CHEBI:58343"/>
        <dbReference type="ChEBI" id="CHEBI:172362"/>
    </reaction>
    <physiologicalReaction direction="left-to-right" evidence="18">
        <dbReference type="Rhea" id="RHEA:67465"/>
    </physiologicalReaction>
</comment>
<feature type="region of interest" description="Disordered" evidence="30">
    <location>
        <begin position="80"/>
        <end position="113"/>
    </location>
</feature>
<keyword evidence="11" id="KW-0464">Manganese</keyword>
<dbReference type="GO" id="GO:0005782">
    <property type="term" value="C:peroxisomal matrix"/>
    <property type="evidence" value="ECO:0007669"/>
    <property type="project" value="UniProtKB-ARBA"/>
</dbReference>
<keyword evidence="9" id="KW-0694">RNA-binding</keyword>
<evidence type="ECO:0000256" key="19">
    <source>
        <dbReference type="ARBA" id="ARBA00047757"/>
    </source>
</evidence>
<dbReference type="GO" id="GO:0003723">
    <property type="term" value="F:RNA binding"/>
    <property type="evidence" value="ECO:0007669"/>
    <property type="project" value="UniProtKB-KW"/>
</dbReference>
<evidence type="ECO:0000256" key="22">
    <source>
        <dbReference type="ARBA" id="ARBA00048961"/>
    </source>
</evidence>
<dbReference type="CDD" id="cd03426">
    <property type="entry name" value="NUDIX_CoAse_Nudt7"/>
    <property type="match status" value="1"/>
</dbReference>
<evidence type="ECO:0000256" key="13">
    <source>
        <dbReference type="ARBA" id="ARBA00044967"/>
    </source>
</evidence>
<evidence type="ECO:0000256" key="25">
    <source>
        <dbReference type="ARBA" id="ARBA00051749"/>
    </source>
</evidence>
<proteinExistence type="inferred from homology"/>
<comment type="catalytic activity">
    <reaction evidence="12">
        <text>CoA + H2O = (R)-4'-phosphopantetheine + adenosine 3',5'-bisphosphate + 2 H(+)</text>
        <dbReference type="Rhea" id="RHEA:64988"/>
        <dbReference type="ChEBI" id="CHEBI:15377"/>
        <dbReference type="ChEBI" id="CHEBI:15378"/>
        <dbReference type="ChEBI" id="CHEBI:57287"/>
        <dbReference type="ChEBI" id="CHEBI:58343"/>
        <dbReference type="ChEBI" id="CHEBI:61723"/>
        <dbReference type="EC" id="3.6.1.77"/>
    </reaction>
    <physiologicalReaction direction="left-to-right" evidence="12">
        <dbReference type="Rhea" id="RHEA:64989"/>
    </physiologicalReaction>
</comment>
<evidence type="ECO:0000256" key="17">
    <source>
        <dbReference type="ARBA" id="ARBA00047466"/>
    </source>
</evidence>
<comment type="function">
    <text evidence="27">Fatty acyl-coenzyme A (CoA) diphosphatase that hydrolyzes fatty acyl-CoA to yield acyl-4'-phosphopantetheine and adenosine 3',5'-bisphosphate. Cleaves CoA, CoA esters and oxidized CoA with similar efficiencies. Preferentially hydrolyzes medium-chain acyl-CoAs and bile acid-CoAs. Has no activity toward NDP-sugars, CDP-alcohols, (deoxy)nucleoside 5'-triphosphates, nucleoside 5'-di or monophosphates, diadenosine polyphosphates, NAD, NADH, NADP, NADPH or thymidine-5'-monophospho-p-nitrophenyl ester. May be required to eliminate oxidized CoA from peroxisomes, or regulate CoA and acyl-CoA levels in this organelle in response to metabolic demand. Does not play a role in U8 snoRNA decapping activity. Binds U8 snoRNA. Exhibits decapping activity towards dpCoA-capped RNAs in vitro.</text>
</comment>
<name>A0A9B0TAS7_CHRAS</name>
<dbReference type="GO" id="GO:0015938">
    <property type="term" value="P:coenzyme A catabolic process"/>
    <property type="evidence" value="ECO:0007669"/>
    <property type="project" value="TreeGrafter"/>
</dbReference>
<evidence type="ECO:0000256" key="26">
    <source>
        <dbReference type="ARBA" id="ARBA00051856"/>
    </source>
</evidence>
<evidence type="ECO:0000256" key="20">
    <source>
        <dbReference type="ARBA" id="ARBA00048624"/>
    </source>
</evidence>
<comment type="catalytic activity">
    <reaction evidence="26">
        <text>acetyl-CoA + H2O = S-acetyl-4'-phosphopantetheine + adenosine 3',5'-bisphosphate + 2 H(+)</text>
        <dbReference type="Rhea" id="RHEA:64992"/>
        <dbReference type="ChEBI" id="CHEBI:15377"/>
        <dbReference type="ChEBI" id="CHEBI:15378"/>
        <dbReference type="ChEBI" id="CHEBI:57288"/>
        <dbReference type="ChEBI" id="CHEBI:58343"/>
        <dbReference type="ChEBI" id="CHEBI:156266"/>
    </reaction>
    <physiologicalReaction direction="left-to-right" evidence="26">
        <dbReference type="Rhea" id="RHEA:64993"/>
    </physiologicalReaction>
</comment>
<evidence type="ECO:0000256" key="1">
    <source>
        <dbReference type="ARBA" id="ARBA00001936"/>
    </source>
</evidence>
<dbReference type="PROSITE" id="PS51462">
    <property type="entry name" value="NUDIX"/>
    <property type="match status" value="1"/>
</dbReference>
<feature type="domain" description="Nudix hydrolase" evidence="31">
    <location>
        <begin position="205"/>
        <end position="337"/>
    </location>
</feature>
<evidence type="ECO:0000256" key="7">
    <source>
        <dbReference type="ARBA" id="ARBA00022801"/>
    </source>
</evidence>
<comment type="catalytic activity">
    <reaction evidence="15">
        <text>malonyl-CoA + H2O = malonyl-4'-phosphopantetheine + adenosine 3',5'-bisphosphate + 2 H(+)</text>
        <dbReference type="Rhea" id="RHEA:67468"/>
        <dbReference type="ChEBI" id="CHEBI:15377"/>
        <dbReference type="ChEBI" id="CHEBI:15378"/>
        <dbReference type="ChEBI" id="CHEBI:57384"/>
        <dbReference type="ChEBI" id="CHEBI:58343"/>
        <dbReference type="ChEBI" id="CHEBI:172363"/>
    </reaction>
    <physiologicalReaction direction="left-to-right" evidence="15">
        <dbReference type="Rhea" id="RHEA:67469"/>
    </physiologicalReaction>
</comment>
<evidence type="ECO:0000313" key="33">
    <source>
        <dbReference type="RefSeq" id="XP_006860366.1"/>
    </source>
</evidence>
<keyword evidence="32" id="KW-1185">Reference proteome</keyword>
<evidence type="ECO:0000256" key="10">
    <source>
        <dbReference type="ARBA" id="ARBA00023140"/>
    </source>
</evidence>
<evidence type="ECO:0000256" key="16">
    <source>
        <dbReference type="ARBA" id="ARBA00047403"/>
    </source>
</evidence>
<evidence type="ECO:0000256" key="30">
    <source>
        <dbReference type="SAM" id="MobiDB-lite"/>
    </source>
</evidence>
<dbReference type="InterPro" id="IPR045121">
    <property type="entry name" value="CoAse"/>
</dbReference>
<dbReference type="GO" id="GO:0009132">
    <property type="term" value="P:nucleoside diphosphate metabolic process"/>
    <property type="evidence" value="ECO:0007669"/>
    <property type="project" value="InterPro"/>
</dbReference>
<comment type="subcellular location">
    <subcellularLocation>
        <location evidence="3">Peroxisome</location>
    </subcellularLocation>
</comment>
<dbReference type="EC" id="3.6.1.77" evidence="13"/>
<evidence type="ECO:0000256" key="5">
    <source>
        <dbReference type="ARBA" id="ARBA00011245"/>
    </source>
</evidence>
<dbReference type="PROSITE" id="PS01293">
    <property type="entry name" value="NUDIX_COA"/>
    <property type="match status" value="1"/>
</dbReference>
<evidence type="ECO:0000256" key="29">
    <source>
        <dbReference type="ARBA" id="ARBA00079598"/>
    </source>
</evidence>
<comment type="similarity">
    <text evidence="4">Belongs to the Nudix hydrolase family. PCD1 subfamily.</text>
</comment>
<feature type="region of interest" description="Disordered" evidence="30">
    <location>
        <begin position="40"/>
        <end position="63"/>
    </location>
</feature>
<comment type="catalytic activity">
    <reaction evidence="17">
        <text>hexanoyl-CoA + H2O = hexanoyl-4'-phosphopantetheine + adenosine 3',5'-bisphosphate + 2 H(+)</text>
        <dbReference type="Rhea" id="RHEA:49980"/>
        <dbReference type="ChEBI" id="CHEBI:15377"/>
        <dbReference type="ChEBI" id="CHEBI:15378"/>
        <dbReference type="ChEBI" id="CHEBI:58343"/>
        <dbReference type="ChEBI" id="CHEBI:62620"/>
        <dbReference type="ChEBI" id="CHEBI:132012"/>
    </reaction>
    <physiologicalReaction direction="left-to-right" evidence="17">
        <dbReference type="Rhea" id="RHEA:49981"/>
    </physiologicalReaction>
</comment>
<keyword evidence="8" id="KW-0460">Magnesium</keyword>
<organism evidence="32 33">
    <name type="scientific">Chrysochloris asiatica</name>
    <name type="common">Cape golden mole</name>
    <dbReference type="NCBI Taxonomy" id="185453"/>
    <lineage>
        <taxon>Eukaryota</taxon>
        <taxon>Metazoa</taxon>
        <taxon>Chordata</taxon>
        <taxon>Craniata</taxon>
        <taxon>Vertebrata</taxon>
        <taxon>Euteleostomi</taxon>
        <taxon>Mammalia</taxon>
        <taxon>Eutheria</taxon>
        <taxon>Afrotheria</taxon>
        <taxon>Chrysochloridae</taxon>
        <taxon>Chrysochlorinae</taxon>
        <taxon>Chrysochloris</taxon>
    </lineage>
</organism>
<evidence type="ECO:0000259" key="31">
    <source>
        <dbReference type="PROSITE" id="PS51462"/>
    </source>
</evidence>
<dbReference type="GO" id="GO:0030145">
    <property type="term" value="F:manganese ion binding"/>
    <property type="evidence" value="ECO:0007669"/>
    <property type="project" value="InterPro"/>
</dbReference>
<dbReference type="GO" id="GO:0000287">
    <property type="term" value="F:magnesium ion binding"/>
    <property type="evidence" value="ECO:0007669"/>
    <property type="project" value="InterPro"/>
</dbReference>
<evidence type="ECO:0000256" key="14">
    <source>
        <dbReference type="ARBA" id="ARBA00047289"/>
    </source>
</evidence>
<gene>
    <name evidence="33" type="primary">NUDT7</name>
</gene>
<dbReference type="PANTHER" id="PTHR12992">
    <property type="entry name" value="NUDIX HYDROLASE"/>
    <property type="match status" value="1"/>
</dbReference>
<dbReference type="InterPro" id="IPR000086">
    <property type="entry name" value="NUDIX_hydrolase_dom"/>
</dbReference>
<evidence type="ECO:0000256" key="11">
    <source>
        <dbReference type="ARBA" id="ARBA00023211"/>
    </source>
</evidence>
<evidence type="ECO:0000256" key="9">
    <source>
        <dbReference type="ARBA" id="ARBA00022884"/>
    </source>
</evidence>
<comment type="catalytic activity">
    <reaction evidence="24">
        <text>decanoyl-CoA + H2O = decanoyl-4'-phosphopantetheine + adenosine 3',5'-bisphosphate + 2 H(+)</text>
        <dbReference type="Rhea" id="RHEA:50020"/>
        <dbReference type="ChEBI" id="CHEBI:15377"/>
        <dbReference type="ChEBI" id="CHEBI:15378"/>
        <dbReference type="ChEBI" id="CHEBI:58343"/>
        <dbReference type="ChEBI" id="CHEBI:61430"/>
        <dbReference type="ChEBI" id="CHEBI:132014"/>
    </reaction>
    <physiologicalReaction direction="left-to-right" evidence="24">
        <dbReference type="Rhea" id="RHEA:50021"/>
    </physiologicalReaction>
</comment>
<comment type="catalytic activity">
    <reaction evidence="16">
        <text>tetradecanoyl-CoA + H2O = tetradecanoyl-4'-phosphopantetheine + adenosine 3',5'-bisphosphate + 2 H(+)</text>
        <dbReference type="Rhea" id="RHEA:50028"/>
        <dbReference type="ChEBI" id="CHEBI:15377"/>
        <dbReference type="ChEBI" id="CHEBI:15378"/>
        <dbReference type="ChEBI" id="CHEBI:57385"/>
        <dbReference type="ChEBI" id="CHEBI:58343"/>
        <dbReference type="ChEBI" id="CHEBI:132017"/>
    </reaction>
    <physiologicalReaction direction="left-to-right" evidence="16">
        <dbReference type="Rhea" id="RHEA:50029"/>
    </physiologicalReaction>
</comment>
<dbReference type="Gene3D" id="3.90.79.10">
    <property type="entry name" value="Nucleoside Triphosphate Pyrophosphohydrolase"/>
    <property type="match status" value="1"/>
</dbReference>
<dbReference type="GO" id="GO:0010945">
    <property type="term" value="F:coenzyme A diphosphatase activity"/>
    <property type="evidence" value="ECO:0007669"/>
    <property type="project" value="UniProtKB-EC"/>
</dbReference>
<evidence type="ECO:0000313" key="32">
    <source>
        <dbReference type="Proteomes" id="UP000504623"/>
    </source>
</evidence>
<dbReference type="Proteomes" id="UP000504623">
    <property type="component" value="Unplaced"/>
</dbReference>
<comment type="catalytic activity">
    <reaction evidence="25">
        <text>3alpha,7alpha,12alpha-trihydroxy-5beta-cholestan-26-oyl-CoA + H2O = 3alpha,7alpha,12alpha-trihydroxy-5beta-cholestan-26-oyl-4'-phosphopantetheine + adenosine 3',5'-bisphosphate + 2 H(+)</text>
        <dbReference type="Rhea" id="RHEA:50040"/>
        <dbReference type="ChEBI" id="CHEBI:15377"/>
        <dbReference type="ChEBI" id="CHEBI:15378"/>
        <dbReference type="ChEBI" id="CHEBI:58343"/>
        <dbReference type="ChEBI" id="CHEBI:63001"/>
        <dbReference type="ChEBI" id="CHEBI:132021"/>
    </reaction>
    <physiologicalReaction direction="left-to-right" evidence="25">
        <dbReference type="Rhea" id="RHEA:50041"/>
    </physiologicalReaction>
</comment>
<dbReference type="Pfam" id="PF00293">
    <property type="entry name" value="NUDIX"/>
    <property type="match status" value="1"/>
</dbReference>
<dbReference type="FunFam" id="3.90.79.10:FF:000049">
    <property type="entry name" value="Peroxisomal coenzyme A diphosphatase NUDT7"/>
    <property type="match status" value="1"/>
</dbReference>
<dbReference type="PANTHER" id="PTHR12992:SF24">
    <property type="entry name" value="PEROXISOMAL COENZYME A DIPHOSPHATASE NUDT7"/>
    <property type="match status" value="1"/>
</dbReference>
<reference evidence="33" key="1">
    <citation type="submission" date="2025-08" db="UniProtKB">
        <authorList>
            <consortium name="RefSeq"/>
        </authorList>
    </citation>
    <scope>IDENTIFICATION</scope>
    <source>
        <tissue evidence="33">Spleen</tissue>
    </source>
</reference>
<dbReference type="RefSeq" id="XP_006860366.1">
    <property type="nucleotide sequence ID" value="XM_006860304.1"/>
</dbReference>
<dbReference type="CTD" id="283927"/>
<dbReference type="InterPro" id="IPR000059">
    <property type="entry name" value="NUDIX_hydrolase_NudL_CS"/>
</dbReference>
<comment type="catalytic activity">
    <reaction evidence="19">
        <text>dodecanoyl-CoA + H2O = S-dodecanoyl-4'-phosphopantetheine + adenosine 3',5'-bisphosphate + 2 H(+)</text>
        <dbReference type="Rhea" id="RHEA:50024"/>
        <dbReference type="ChEBI" id="CHEBI:15377"/>
        <dbReference type="ChEBI" id="CHEBI:15378"/>
        <dbReference type="ChEBI" id="CHEBI:57375"/>
        <dbReference type="ChEBI" id="CHEBI:58343"/>
        <dbReference type="ChEBI" id="CHEBI:132015"/>
    </reaction>
    <physiologicalReaction direction="left-to-right" evidence="19">
        <dbReference type="Rhea" id="RHEA:50025"/>
    </physiologicalReaction>
</comment>
<evidence type="ECO:0000256" key="28">
    <source>
        <dbReference type="ARBA" id="ARBA00072984"/>
    </source>
</evidence>